<dbReference type="GO" id="GO:0005615">
    <property type="term" value="C:extracellular space"/>
    <property type="evidence" value="ECO:0007669"/>
    <property type="project" value="Ensembl"/>
</dbReference>
<evidence type="ECO:0000256" key="7">
    <source>
        <dbReference type="RuleBase" id="RU003654"/>
    </source>
</evidence>
<sequence length="161" mass="17899">MGPRAQGGAALLLLLPLLAWTVAEGTVGRSHSRSRRGLLQLAGTIQCATERSPFAYMRYGCYCGFGGTGWPRDKADWCCFKHDCCYGRAESRGCNPKMQTYSWHCKEKAAECDDIEDKCQSMACKCDREAAKCLAKAPYTPKYLFWPDTLCGKNSPICKDD</sequence>
<dbReference type="CDD" id="cd00125">
    <property type="entry name" value="PLA2c"/>
    <property type="match status" value="1"/>
</dbReference>
<feature type="chain" id="PRO_5034995245" description="Phospholipase A2" evidence="8">
    <location>
        <begin position="26"/>
        <end position="161"/>
    </location>
</feature>
<evidence type="ECO:0000259" key="9">
    <source>
        <dbReference type="SMART" id="SM00085"/>
    </source>
</evidence>
<feature type="domain" description="Phospholipase A2-like central" evidence="9">
    <location>
        <begin position="37"/>
        <end position="152"/>
    </location>
</feature>
<dbReference type="AlphaFoldDB" id="A0A8D0B302"/>
<dbReference type="Proteomes" id="UP000694421">
    <property type="component" value="Unplaced"/>
</dbReference>
<proteinExistence type="inferred from homology"/>
<evidence type="ECO:0000256" key="6">
    <source>
        <dbReference type="PIRSR" id="PIRSR601211-3"/>
    </source>
</evidence>
<dbReference type="Gene3D" id="1.20.90.10">
    <property type="entry name" value="Phospholipase A2 domain"/>
    <property type="match status" value="1"/>
</dbReference>
<dbReference type="PROSITE" id="PS00118">
    <property type="entry name" value="PA2_HIS"/>
    <property type="match status" value="1"/>
</dbReference>
<dbReference type="OMA" id="YPRFLCE"/>
<evidence type="ECO:0000313" key="11">
    <source>
        <dbReference type="Proteomes" id="UP000694421"/>
    </source>
</evidence>
<comment type="similarity">
    <text evidence="7">Belongs to the phospholipase A2 family.</text>
</comment>
<dbReference type="SUPFAM" id="SSF48619">
    <property type="entry name" value="Phospholipase A2, PLA2"/>
    <property type="match status" value="1"/>
</dbReference>
<feature type="disulfide bond" evidence="6">
    <location>
        <begin position="63"/>
        <end position="79"/>
    </location>
</feature>
<feature type="active site" evidence="4">
    <location>
        <position position="82"/>
    </location>
</feature>
<dbReference type="InterPro" id="IPR001211">
    <property type="entry name" value="PLA2"/>
</dbReference>
<comment type="subcellular location">
    <subcellularLocation>
        <location evidence="1 8">Secreted</location>
    </subcellularLocation>
</comment>
<dbReference type="GO" id="GO:0005543">
    <property type="term" value="F:phospholipid binding"/>
    <property type="evidence" value="ECO:0007669"/>
    <property type="project" value="TreeGrafter"/>
</dbReference>
<comment type="catalytic activity">
    <reaction evidence="8">
        <text>a 1,2-diacyl-sn-glycero-3-phosphocholine + H2O = a 1-acyl-sn-glycero-3-phosphocholine + a fatty acid + H(+)</text>
        <dbReference type="Rhea" id="RHEA:15801"/>
        <dbReference type="ChEBI" id="CHEBI:15377"/>
        <dbReference type="ChEBI" id="CHEBI:15378"/>
        <dbReference type="ChEBI" id="CHEBI:28868"/>
        <dbReference type="ChEBI" id="CHEBI:57643"/>
        <dbReference type="ChEBI" id="CHEBI:58168"/>
        <dbReference type="EC" id="3.1.1.4"/>
    </reaction>
</comment>
<dbReference type="EC" id="3.1.1.4" evidence="8"/>
<reference evidence="10" key="2">
    <citation type="submission" date="2025-09" db="UniProtKB">
        <authorList>
            <consortium name="Ensembl"/>
        </authorList>
    </citation>
    <scope>IDENTIFICATION</scope>
</reference>
<dbReference type="GO" id="GO:0007411">
    <property type="term" value="P:axon guidance"/>
    <property type="evidence" value="ECO:0007669"/>
    <property type="project" value="Ensembl"/>
</dbReference>
<feature type="disulfide bond" evidence="6">
    <location>
        <begin position="78"/>
        <end position="133"/>
    </location>
</feature>
<dbReference type="GO" id="GO:0000122">
    <property type="term" value="P:negative regulation of transcription by RNA polymerase II"/>
    <property type="evidence" value="ECO:0007669"/>
    <property type="project" value="Ensembl"/>
</dbReference>
<dbReference type="GO" id="GO:0023019">
    <property type="term" value="P:signal transduction involved in regulation of gene expression"/>
    <property type="evidence" value="ECO:0007669"/>
    <property type="project" value="Ensembl"/>
</dbReference>
<dbReference type="FunFam" id="1.20.90.10:FF:000001">
    <property type="entry name" value="Basic phospholipase A2 homolog"/>
    <property type="match status" value="1"/>
</dbReference>
<dbReference type="PANTHER" id="PTHR11716">
    <property type="entry name" value="PHOSPHOLIPASE A2 FAMILY MEMBER"/>
    <property type="match status" value="1"/>
</dbReference>
<evidence type="ECO:0000256" key="1">
    <source>
        <dbReference type="ARBA" id="ARBA00004613"/>
    </source>
</evidence>
<dbReference type="GO" id="GO:0032308">
    <property type="term" value="P:positive regulation of prostaglandin secretion"/>
    <property type="evidence" value="ECO:0007669"/>
    <property type="project" value="Ensembl"/>
</dbReference>
<dbReference type="PRINTS" id="PR00389">
    <property type="entry name" value="PHPHLIPASEA2"/>
</dbReference>
<dbReference type="GO" id="GO:0046471">
    <property type="term" value="P:phosphatidylglycerol metabolic process"/>
    <property type="evidence" value="ECO:0007669"/>
    <property type="project" value="Ensembl"/>
</dbReference>
<dbReference type="InterPro" id="IPR033113">
    <property type="entry name" value="PLA2_histidine"/>
</dbReference>
<evidence type="ECO:0000256" key="2">
    <source>
        <dbReference type="ARBA" id="ARBA00022525"/>
    </source>
</evidence>
<gene>
    <name evidence="10" type="primary">PLA2G10</name>
</gene>
<dbReference type="GeneTree" id="ENSGT00940000157803"/>
<keyword evidence="8" id="KW-0378">Hydrolase</keyword>
<comment type="cofactor">
    <cofactor evidence="5">
        <name>Ca(2+)</name>
        <dbReference type="ChEBI" id="CHEBI:29108"/>
    </cofactor>
    <text evidence="5">Binds 1 Ca(2+) ion per subunit.</text>
</comment>
<dbReference type="Pfam" id="PF00068">
    <property type="entry name" value="Phospholip_A2_1"/>
    <property type="match status" value="1"/>
</dbReference>
<feature type="disulfide bond" evidence="6">
    <location>
        <begin position="85"/>
        <end position="126"/>
    </location>
</feature>
<organism evidence="10 11">
    <name type="scientific">Salvator merianae</name>
    <name type="common">Argentine black and white tegu</name>
    <name type="synonym">Tupinambis merianae</name>
    <dbReference type="NCBI Taxonomy" id="96440"/>
    <lineage>
        <taxon>Eukaryota</taxon>
        <taxon>Metazoa</taxon>
        <taxon>Chordata</taxon>
        <taxon>Craniata</taxon>
        <taxon>Vertebrata</taxon>
        <taxon>Euteleostomi</taxon>
        <taxon>Lepidosauria</taxon>
        <taxon>Squamata</taxon>
        <taxon>Bifurcata</taxon>
        <taxon>Unidentata</taxon>
        <taxon>Episquamata</taxon>
        <taxon>Laterata</taxon>
        <taxon>Teiioidea</taxon>
        <taxon>Teiidae</taxon>
        <taxon>Salvator</taxon>
    </lineage>
</organism>
<feature type="disulfide bond" evidence="6">
    <location>
        <begin position="61"/>
        <end position="151"/>
    </location>
</feature>
<dbReference type="GO" id="GO:0051247">
    <property type="term" value="P:positive regulation of protein metabolic process"/>
    <property type="evidence" value="ECO:0007669"/>
    <property type="project" value="Ensembl"/>
</dbReference>
<keyword evidence="5 8" id="KW-0106">Calcium</keyword>
<dbReference type="GO" id="GO:0046337">
    <property type="term" value="P:phosphatidylethanolamine metabolic process"/>
    <property type="evidence" value="ECO:0007669"/>
    <property type="project" value="Ensembl"/>
</dbReference>
<dbReference type="GO" id="GO:0034374">
    <property type="term" value="P:low-density lipoprotein particle remodeling"/>
    <property type="evidence" value="ECO:0007669"/>
    <property type="project" value="Ensembl"/>
</dbReference>
<dbReference type="GO" id="GO:0010884">
    <property type="term" value="P:positive regulation of lipid storage"/>
    <property type="evidence" value="ECO:0007669"/>
    <property type="project" value="Ensembl"/>
</dbReference>
<dbReference type="GO" id="GO:0043030">
    <property type="term" value="P:regulation of macrophage activation"/>
    <property type="evidence" value="ECO:0007669"/>
    <property type="project" value="Ensembl"/>
</dbReference>
<keyword evidence="2 8" id="KW-0964">Secreted</keyword>
<keyword evidence="11" id="KW-1185">Reference proteome</keyword>
<dbReference type="SMART" id="SM00085">
    <property type="entry name" value="PA2c"/>
    <property type="match status" value="1"/>
</dbReference>
<feature type="disulfide bond" evidence="6">
    <location>
        <begin position="84"/>
        <end position="158"/>
    </location>
</feature>
<evidence type="ECO:0000256" key="4">
    <source>
        <dbReference type="PIRSR" id="PIRSR601211-1"/>
    </source>
</evidence>
<dbReference type="Ensembl" id="ENSSMRT00000002740.1">
    <property type="protein sequence ID" value="ENSSMRP00000002305.1"/>
    <property type="gene ID" value="ENSSMRG00000001969.1"/>
</dbReference>
<feature type="binding site" evidence="5">
    <location>
        <position position="62"/>
    </location>
    <ligand>
        <name>Ca(2+)</name>
        <dbReference type="ChEBI" id="CHEBI:29108"/>
    </ligand>
</feature>
<dbReference type="GO" id="GO:0003847">
    <property type="term" value="F:1-alkyl-2-acetylglycerophosphocholine esterase activity"/>
    <property type="evidence" value="ECO:0007669"/>
    <property type="project" value="Ensembl"/>
</dbReference>
<keyword evidence="8" id="KW-0732">Signal</keyword>
<dbReference type="GO" id="GO:0050482">
    <property type="term" value="P:arachidonate secretion"/>
    <property type="evidence" value="ECO:0007669"/>
    <property type="project" value="InterPro"/>
</dbReference>
<evidence type="ECO:0000256" key="3">
    <source>
        <dbReference type="ARBA" id="ARBA00023157"/>
    </source>
</evidence>
<keyword evidence="5" id="KW-0479">Metal-binding</keyword>
<dbReference type="GO" id="GO:0051977">
    <property type="term" value="P:lysophospholipid transport"/>
    <property type="evidence" value="ECO:0007669"/>
    <property type="project" value="Ensembl"/>
</dbReference>
<keyword evidence="8" id="KW-0443">Lipid metabolism</keyword>
<feature type="binding site" evidence="5">
    <location>
        <position position="66"/>
    </location>
    <ligand>
        <name>Ca(2+)</name>
        <dbReference type="ChEBI" id="CHEBI:29108"/>
    </ligand>
</feature>
<keyword evidence="3 6" id="KW-1015">Disulfide bond</keyword>
<dbReference type="GO" id="GO:0046473">
    <property type="term" value="P:phosphatidic acid metabolic process"/>
    <property type="evidence" value="ECO:0007669"/>
    <property type="project" value="Ensembl"/>
</dbReference>
<name>A0A8D0B302_SALMN</name>
<dbReference type="GO" id="GO:0141193">
    <property type="term" value="P:nuclear receptor-mediated signaling pathway"/>
    <property type="evidence" value="ECO:0007669"/>
    <property type="project" value="Ensembl"/>
</dbReference>
<accession>A0A8D0B302</accession>
<feature type="binding site" evidence="5">
    <location>
        <position position="64"/>
    </location>
    <ligand>
        <name>Ca(2+)</name>
        <dbReference type="ChEBI" id="CHEBI:29108"/>
    </ligand>
</feature>
<reference evidence="10" key="1">
    <citation type="submission" date="2025-08" db="UniProtKB">
        <authorList>
            <consortium name="Ensembl"/>
        </authorList>
    </citation>
    <scope>IDENTIFICATION</scope>
</reference>
<evidence type="ECO:0000313" key="10">
    <source>
        <dbReference type="Ensembl" id="ENSSMRP00000002305.1"/>
    </source>
</evidence>
<dbReference type="PANTHER" id="PTHR11716:SF4">
    <property type="entry name" value="GROUP 10 SECRETORY PHOSPHOLIPASE A2"/>
    <property type="match status" value="1"/>
</dbReference>
<evidence type="ECO:0000256" key="5">
    <source>
        <dbReference type="PIRSR" id="PIRSR601211-2"/>
    </source>
</evidence>
<feature type="binding site" evidence="5">
    <location>
        <position position="83"/>
    </location>
    <ligand>
        <name>Ca(2+)</name>
        <dbReference type="ChEBI" id="CHEBI:29108"/>
    </ligand>
</feature>
<dbReference type="InterPro" id="IPR016090">
    <property type="entry name" value="PLA2-like_dom"/>
</dbReference>
<dbReference type="PROSITE" id="PS00119">
    <property type="entry name" value="PA2_ASP"/>
    <property type="match status" value="1"/>
</dbReference>
<dbReference type="GO" id="GO:0034638">
    <property type="term" value="P:phosphatidylcholine catabolic process"/>
    <property type="evidence" value="ECO:0007669"/>
    <property type="project" value="Ensembl"/>
</dbReference>
<feature type="active site" evidence="4">
    <location>
        <position position="127"/>
    </location>
</feature>
<dbReference type="GO" id="GO:0062234">
    <property type="term" value="P:platelet activating factor catabolic process"/>
    <property type="evidence" value="ECO:0007669"/>
    <property type="project" value="Ensembl"/>
</dbReference>
<dbReference type="GO" id="GO:0006658">
    <property type="term" value="P:phosphatidylserine metabolic process"/>
    <property type="evidence" value="ECO:0007669"/>
    <property type="project" value="Ensembl"/>
</dbReference>
<protein>
    <recommendedName>
        <fullName evidence="8">Phospholipase A2</fullName>
        <ecNumber evidence="8">3.1.1.4</ecNumber>
    </recommendedName>
</protein>
<dbReference type="GO" id="GO:0005509">
    <property type="term" value="F:calcium ion binding"/>
    <property type="evidence" value="ECO:0007669"/>
    <property type="project" value="InterPro"/>
</dbReference>
<evidence type="ECO:0000256" key="8">
    <source>
        <dbReference type="RuleBase" id="RU361236"/>
    </source>
</evidence>
<dbReference type="GO" id="GO:0047498">
    <property type="term" value="F:calcium-dependent phospholipase A2 activity"/>
    <property type="evidence" value="ECO:0007669"/>
    <property type="project" value="Ensembl"/>
</dbReference>
<feature type="signal peptide" evidence="8">
    <location>
        <begin position="1"/>
        <end position="25"/>
    </location>
</feature>
<dbReference type="InterPro" id="IPR033112">
    <property type="entry name" value="PLA2_Asp_AS"/>
</dbReference>
<dbReference type="InterPro" id="IPR036444">
    <property type="entry name" value="PLipase_A2_dom_sf"/>
</dbReference>
<dbReference type="GO" id="GO:0051607">
    <property type="term" value="P:defense response to virus"/>
    <property type="evidence" value="ECO:0007669"/>
    <property type="project" value="Ensembl"/>
</dbReference>
<feature type="disulfide bond" evidence="6">
    <location>
        <begin position="112"/>
        <end position="124"/>
    </location>
</feature>
<feature type="disulfide bond" evidence="6">
    <location>
        <begin position="94"/>
        <end position="119"/>
    </location>
</feature>